<dbReference type="RefSeq" id="WP_053967472.1">
    <property type="nucleotide sequence ID" value="NZ_LIUF01000002.1"/>
</dbReference>
<evidence type="ECO:0000313" key="2">
    <source>
        <dbReference type="EMBL" id="KOX93786.1"/>
    </source>
</evidence>
<dbReference type="PATRIC" id="fig|1705562.3.peg.2602"/>
<keyword evidence="1" id="KW-1133">Transmembrane helix</keyword>
<dbReference type="Proteomes" id="UP000037729">
    <property type="component" value="Unassembled WGS sequence"/>
</dbReference>
<protein>
    <submittedName>
        <fullName evidence="2">Uncharacterized protein</fullName>
    </submittedName>
</protein>
<evidence type="ECO:0000313" key="4">
    <source>
        <dbReference type="Proteomes" id="UP000037729"/>
    </source>
</evidence>
<evidence type="ECO:0000256" key="1">
    <source>
        <dbReference type="SAM" id="Phobius"/>
    </source>
</evidence>
<dbReference type="Proteomes" id="UP000610611">
    <property type="component" value="Unassembled WGS sequence"/>
</dbReference>
<reference evidence="3" key="2">
    <citation type="submission" date="2019-12" db="EMBL/GenBank/DDBJ databases">
        <title>The whole-genome sequencing of Haloarcula japonica strain pws8.</title>
        <authorList>
            <person name="Verma D.K."/>
            <person name="Gopal K."/>
            <person name="Prasad E.S."/>
        </authorList>
    </citation>
    <scope>NUCLEOTIDE SEQUENCE</scope>
    <source>
        <strain evidence="3">Pws8</strain>
    </source>
</reference>
<feature type="transmembrane region" description="Helical" evidence="1">
    <location>
        <begin position="12"/>
        <end position="29"/>
    </location>
</feature>
<dbReference type="OrthoDB" id="340376at2157"/>
<dbReference type="STRING" id="1705562.AMS69_07655"/>
<gene>
    <name evidence="2" type="ORF">AMS69_07655</name>
    <name evidence="3" type="ORF">GOC83_05990</name>
</gene>
<keyword evidence="1" id="KW-0812">Transmembrane</keyword>
<reference evidence="2 4" key="1">
    <citation type="submission" date="2015-08" db="EMBL/GenBank/DDBJ databases">
        <title>Genomes of Isolates from Cabo Rojo, PR.</title>
        <authorList>
            <person name="Sanchez-Nieves R.L."/>
            <person name="Montalvo-Rodriguez R."/>
        </authorList>
    </citation>
    <scope>NUCLEOTIDE SEQUENCE [LARGE SCALE GENOMIC DNA]</scope>
    <source>
        <strain evidence="2 4">SL3</strain>
    </source>
</reference>
<proteinExistence type="predicted"/>
<dbReference type="EMBL" id="WOWB01000001">
    <property type="protein sequence ID" value="NLV05687.1"/>
    <property type="molecule type" value="Genomic_DNA"/>
</dbReference>
<keyword evidence="1" id="KW-0472">Membrane</keyword>
<accession>A0A0N0BPE0</accession>
<name>A0A0N0BPE0_9EURY</name>
<comment type="caution">
    <text evidence="2">The sequence shown here is derived from an EMBL/GenBank/DDBJ whole genome shotgun (WGS) entry which is preliminary data.</text>
</comment>
<evidence type="ECO:0000313" key="3">
    <source>
        <dbReference type="EMBL" id="NLV05687.1"/>
    </source>
</evidence>
<organism evidence="2 4">
    <name type="scientific">Haloarcula rubripromontorii</name>
    <dbReference type="NCBI Taxonomy" id="1705562"/>
    <lineage>
        <taxon>Archaea</taxon>
        <taxon>Methanobacteriati</taxon>
        <taxon>Methanobacteriota</taxon>
        <taxon>Stenosarchaea group</taxon>
        <taxon>Halobacteria</taxon>
        <taxon>Halobacteriales</taxon>
        <taxon>Haloarculaceae</taxon>
        <taxon>Haloarcula</taxon>
    </lineage>
</organism>
<feature type="transmembrane region" description="Helical" evidence="1">
    <location>
        <begin position="41"/>
        <end position="62"/>
    </location>
</feature>
<dbReference type="AlphaFoldDB" id="A0A0N0BPE0"/>
<sequence>MVLRRWLPERPPTWTDVLAGLLILVWLPLNVGDLQTIYLSWFLFGSVAGLVSMGPLANSLIGERTGTWFRKIGVLGRAASILAFVAIVWFVRGQVDLPGKIVTSAIGGFLLSILVYTLSYILSAGEISGWTR</sequence>
<keyword evidence="4" id="KW-1185">Reference proteome</keyword>
<feature type="transmembrane region" description="Helical" evidence="1">
    <location>
        <begin position="74"/>
        <end position="95"/>
    </location>
</feature>
<dbReference type="EMBL" id="LIUF01000002">
    <property type="protein sequence ID" value="KOX93786.1"/>
    <property type="molecule type" value="Genomic_DNA"/>
</dbReference>
<feature type="transmembrane region" description="Helical" evidence="1">
    <location>
        <begin position="101"/>
        <end position="122"/>
    </location>
</feature>